<accession>A0A4R6SJX3</accession>
<reference evidence="2 3" key="1">
    <citation type="submission" date="2019-03" db="EMBL/GenBank/DDBJ databases">
        <title>Genomic Encyclopedia of Type Strains, Phase IV (KMG-IV): sequencing the most valuable type-strain genomes for metagenomic binning, comparative biology and taxonomic classification.</title>
        <authorList>
            <person name="Goeker M."/>
        </authorList>
    </citation>
    <scope>NUCLEOTIDE SEQUENCE [LARGE SCALE GENOMIC DNA]</scope>
    <source>
        <strain evidence="2 3">DSM 45361</strain>
    </source>
</reference>
<evidence type="ECO:0000256" key="1">
    <source>
        <dbReference type="SAM" id="MobiDB-lite"/>
    </source>
</evidence>
<gene>
    <name evidence="2" type="ORF">EV186_1021117</name>
</gene>
<keyword evidence="3" id="KW-1185">Reference proteome</keyword>
<evidence type="ECO:0000313" key="2">
    <source>
        <dbReference type="EMBL" id="TDQ01249.1"/>
    </source>
</evidence>
<protein>
    <recommendedName>
        <fullName evidence="4">Head-to-tail stopper</fullName>
    </recommendedName>
</protein>
<evidence type="ECO:0000313" key="3">
    <source>
        <dbReference type="Proteomes" id="UP000295444"/>
    </source>
</evidence>
<comment type="caution">
    <text evidence="2">The sequence shown here is derived from an EMBL/GenBank/DDBJ whole genome shotgun (WGS) entry which is preliminary data.</text>
</comment>
<feature type="region of interest" description="Disordered" evidence="1">
    <location>
        <begin position="1"/>
        <end position="26"/>
    </location>
</feature>
<dbReference type="Proteomes" id="UP000295444">
    <property type="component" value="Unassembled WGS sequence"/>
</dbReference>
<dbReference type="AlphaFoldDB" id="A0A4R6SJX3"/>
<sequence length="106" mass="11338">MGLTGETVTVSRPGGTNRYGDPLPATEHQVTGCVIAPAGSDEQTDRQEQVTRRATVYADVDADVGATDRLVLADGTRWQVIGDPQRYRSPFAPAGVCQVHIERVTG</sequence>
<dbReference type="EMBL" id="SNXZ01000002">
    <property type="protein sequence ID" value="TDQ01249.1"/>
    <property type="molecule type" value="Genomic_DNA"/>
</dbReference>
<feature type="compositionally biased region" description="Polar residues" evidence="1">
    <location>
        <begin position="1"/>
        <end position="10"/>
    </location>
</feature>
<name>A0A4R6SJX3_LABRH</name>
<organism evidence="2 3">
    <name type="scientific">Labedaea rhizosphaerae</name>
    <dbReference type="NCBI Taxonomy" id="598644"/>
    <lineage>
        <taxon>Bacteria</taxon>
        <taxon>Bacillati</taxon>
        <taxon>Actinomycetota</taxon>
        <taxon>Actinomycetes</taxon>
        <taxon>Pseudonocardiales</taxon>
        <taxon>Pseudonocardiaceae</taxon>
        <taxon>Labedaea</taxon>
    </lineage>
</organism>
<proteinExistence type="predicted"/>
<evidence type="ECO:0008006" key="4">
    <source>
        <dbReference type="Google" id="ProtNLM"/>
    </source>
</evidence>